<proteinExistence type="predicted"/>
<dbReference type="EC" id="2.7.13.3" evidence="3"/>
<keyword evidence="9" id="KW-0902">Two-component regulatory system</keyword>
<dbReference type="SMART" id="SM00304">
    <property type="entry name" value="HAMP"/>
    <property type="match status" value="1"/>
</dbReference>
<evidence type="ECO:0000259" key="12">
    <source>
        <dbReference type="PROSITE" id="PS50109"/>
    </source>
</evidence>
<dbReference type="RefSeq" id="WP_126917761.1">
    <property type="nucleotide sequence ID" value="NZ_CP034587.1"/>
</dbReference>
<dbReference type="AlphaFoldDB" id="A0A3Q9G3T7"/>
<dbReference type="Pfam" id="PF02518">
    <property type="entry name" value="HATPase_c"/>
    <property type="match status" value="1"/>
</dbReference>
<dbReference type="CDD" id="cd06225">
    <property type="entry name" value="HAMP"/>
    <property type="match status" value="1"/>
</dbReference>
<keyword evidence="5" id="KW-0808">Transferase</keyword>
<sequence>MVADQTSAGAPTGAARHRLRAAVHRHLARHPSAAALVDRLTPRSVRARTTLAACASVAVVLSIASAAVIVLLRVNLERTVEADAREQAQAVARLATDGHLTSPLPLDHGTDFIQVVDAEHTVVAASQNLTGHSPLAVPVGHSNGHRTFNLDARGHAHHHQRVTSIAATTPTGPVTVYVGASLRTADAAEDLTTAALAVLSTVLLVTVGVLTWRATGRALRPVEAIRAEVAAIGDRDLNRRVPEPRSDDEIARLADTMNAMLQRLEAAGTRQRRFIADASHELRSPLTVLRTQLEVALAHSDPEVHTDLVAGALEDTERLQALAADLLLLARLDTTDHDWPDEPVDLADLVQSTVTARGAEPHQVTVHASTSITIPGNPLWLRRLLTNLLDNAQRHARSHITVRLTADRGSGHAVLDVTNDGPPIEPADREKIFERFARLDDARSRDDGGTGLGLPIARDIAAIHKGTLAVLDVPGATTFRTRLPIPPEPLQGAQAIGDASLGC</sequence>
<keyword evidence="6 11" id="KW-0812">Transmembrane</keyword>
<dbReference type="GO" id="GO:0000155">
    <property type="term" value="F:phosphorelay sensor kinase activity"/>
    <property type="evidence" value="ECO:0007669"/>
    <property type="project" value="InterPro"/>
</dbReference>
<dbReference type="PRINTS" id="PR00344">
    <property type="entry name" value="BCTRLSENSOR"/>
</dbReference>
<feature type="transmembrane region" description="Helical" evidence="11">
    <location>
        <begin position="49"/>
        <end position="72"/>
    </location>
</feature>
<dbReference type="FunFam" id="1.10.287.130:FF:000001">
    <property type="entry name" value="Two-component sensor histidine kinase"/>
    <property type="match status" value="1"/>
</dbReference>
<dbReference type="SMART" id="SM00387">
    <property type="entry name" value="HATPase_c"/>
    <property type="match status" value="1"/>
</dbReference>
<keyword evidence="7" id="KW-0418">Kinase</keyword>
<comment type="catalytic activity">
    <reaction evidence="1">
        <text>ATP + protein L-histidine = ADP + protein N-phospho-L-histidine.</text>
        <dbReference type="EC" id="2.7.13.3"/>
    </reaction>
</comment>
<dbReference type="EMBL" id="CP034587">
    <property type="protein sequence ID" value="AZQ75259.1"/>
    <property type="molecule type" value="Genomic_DNA"/>
</dbReference>
<protein>
    <recommendedName>
        <fullName evidence="3">histidine kinase</fullName>
        <ecNumber evidence="3">2.7.13.3</ecNumber>
    </recommendedName>
</protein>
<dbReference type="InterPro" id="IPR036890">
    <property type="entry name" value="HATPase_C_sf"/>
</dbReference>
<evidence type="ECO:0000256" key="11">
    <source>
        <dbReference type="SAM" id="Phobius"/>
    </source>
</evidence>
<dbReference type="PANTHER" id="PTHR45436">
    <property type="entry name" value="SENSOR HISTIDINE KINASE YKOH"/>
    <property type="match status" value="1"/>
</dbReference>
<dbReference type="PANTHER" id="PTHR45436:SF5">
    <property type="entry name" value="SENSOR HISTIDINE KINASE TRCS"/>
    <property type="match status" value="1"/>
</dbReference>
<evidence type="ECO:0000256" key="1">
    <source>
        <dbReference type="ARBA" id="ARBA00000085"/>
    </source>
</evidence>
<dbReference type="InterPro" id="IPR003661">
    <property type="entry name" value="HisK_dim/P_dom"/>
</dbReference>
<feature type="domain" description="HAMP" evidence="13">
    <location>
        <begin position="216"/>
        <end position="269"/>
    </location>
</feature>
<dbReference type="GO" id="GO:0005886">
    <property type="term" value="C:plasma membrane"/>
    <property type="evidence" value="ECO:0007669"/>
    <property type="project" value="UniProtKB-SubCell"/>
</dbReference>
<evidence type="ECO:0000256" key="2">
    <source>
        <dbReference type="ARBA" id="ARBA00004236"/>
    </source>
</evidence>
<evidence type="ECO:0000256" key="5">
    <source>
        <dbReference type="ARBA" id="ARBA00022679"/>
    </source>
</evidence>
<evidence type="ECO:0000259" key="13">
    <source>
        <dbReference type="PROSITE" id="PS50885"/>
    </source>
</evidence>
<dbReference type="Proteomes" id="UP000267900">
    <property type="component" value="Chromosome"/>
</dbReference>
<name>A0A3Q9G3T7_STRLT</name>
<dbReference type="Gene3D" id="3.30.565.10">
    <property type="entry name" value="Histidine kinase-like ATPase, C-terminal domain"/>
    <property type="match status" value="1"/>
</dbReference>
<dbReference type="InterPro" id="IPR003594">
    <property type="entry name" value="HATPase_dom"/>
</dbReference>
<gene>
    <name evidence="14" type="ORF">EKH77_32600</name>
</gene>
<reference evidence="14 15" key="1">
    <citation type="submission" date="2018-12" db="EMBL/GenBank/DDBJ databases">
        <title>The whole draft genome of Streptomyce luteoverticillatus CGMCC 15060.</title>
        <authorList>
            <person name="Feng Z."/>
            <person name="Chen G."/>
            <person name="Zhang J."/>
            <person name="Zhu H."/>
            <person name="Yu X."/>
            <person name="Zhang W."/>
            <person name="Zhang X."/>
        </authorList>
    </citation>
    <scope>NUCLEOTIDE SEQUENCE [LARGE SCALE GENOMIC DNA]</scope>
    <source>
        <strain evidence="14 15">CGMCC 15060</strain>
    </source>
</reference>
<dbReference type="InterPro" id="IPR004358">
    <property type="entry name" value="Sig_transdc_His_kin-like_C"/>
</dbReference>
<dbReference type="InterPro" id="IPR036097">
    <property type="entry name" value="HisK_dim/P_sf"/>
</dbReference>
<keyword evidence="4" id="KW-0597">Phosphoprotein</keyword>
<dbReference type="CDD" id="cd00082">
    <property type="entry name" value="HisKA"/>
    <property type="match status" value="1"/>
</dbReference>
<dbReference type="SUPFAM" id="SSF47384">
    <property type="entry name" value="Homodimeric domain of signal transducing histidine kinase"/>
    <property type="match status" value="1"/>
</dbReference>
<dbReference type="Pfam" id="PF00672">
    <property type="entry name" value="HAMP"/>
    <property type="match status" value="1"/>
</dbReference>
<evidence type="ECO:0000313" key="15">
    <source>
        <dbReference type="Proteomes" id="UP000267900"/>
    </source>
</evidence>
<dbReference type="SMART" id="SM00388">
    <property type="entry name" value="HisKA"/>
    <property type="match status" value="1"/>
</dbReference>
<dbReference type="SUPFAM" id="SSF158472">
    <property type="entry name" value="HAMP domain-like"/>
    <property type="match status" value="1"/>
</dbReference>
<keyword evidence="8 11" id="KW-1133">Transmembrane helix</keyword>
<evidence type="ECO:0000256" key="9">
    <source>
        <dbReference type="ARBA" id="ARBA00023012"/>
    </source>
</evidence>
<feature type="domain" description="Histidine kinase" evidence="12">
    <location>
        <begin position="277"/>
        <end position="487"/>
    </location>
</feature>
<evidence type="ECO:0000256" key="8">
    <source>
        <dbReference type="ARBA" id="ARBA00022989"/>
    </source>
</evidence>
<dbReference type="Gene3D" id="6.10.340.10">
    <property type="match status" value="1"/>
</dbReference>
<evidence type="ECO:0000256" key="10">
    <source>
        <dbReference type="ARBA" id="ARBA00023136"/>
    </source>
</evidence>
<dbReference type="Gene3D" id="1.10.287.130">
    <property type="match status" value="1"/>
</dbReference>
<accession>A0A3Q9G3T7</accession>
<evidence type="ECO:0000256" key="3">
    <source>
        <dbReference type="ARBA" id="ARBA00012438"/>
    </source>
</evidence>
<keyword evidence="10 11" id="KW-0472">Membrane</keyword>
<dbReference type="InterPro" id="IPR050428">
    <property type="entry name" value="TCS_sensor_his_kinase"/>
</dbReference>
<dbReference type="InterPro" id="IPR005467">
    <property type="entry name" value="His_kinase_dom"/>
</dbReference>
<dbReference type="Pfam" id="PF00512">
    <property type="entry name" value="HisKA"/>
    <property type="match status" value="1"/>
</dbReference>
<evidence type="ECO:0000313" key="14">
    <source>
        <dbReference type="EMBL" id="AZQ75259.1"/>
    </source>
</evidence>
<dbReference type="OrthoDB" id="9786919at2"/>
<evidence type="ECO:0000256" key="6">
    <source>
        <dbReference type="ARBA" id="ARBA00022692"/>
    </source>
</evidence>
<evidence type="ECO:0000256" key="4">
    <source>
        <dbReference type="ARBA" id="ARBA00022553"/>
    </source>
</evidence>
<comment type="subcellular location">
    <subcellularLocation>
        <location evidence="2">Cell membrane</location>
    </subcellularLocation>
</comment>
<evidence type="ECO:0000256" key="7">
    <source>
        <dbReference type="ARBA" id="ARBA00022777"/>
    </source>
</evidence>
<dbReference type="PROSITE" id="PS50885">
    <property type="entry name" value="HAMP"/>
    <property type="match status" value="1"/>
</dbReference>
<dbReference type="PROSITE" id="PS50109">
    <property type="entry name" value="HIS_KIN"/>
    <property type="match status" value="1"/>
</dbReference>
<dbReference type="SUPFAM" id="SSF55874">
    <property type="entry name" value="ATPase domain of HSP90 chaperone/DNA topoisomerase II/histidine kinase"/>
    <property type="match status" value="1"/>
</dbReference>
<keyword evidence="15" id="KW-1185">Reference proteome</keyword>
<dbReference type="CDD" id="cd00075">
    <property type="entry name" value="HATPase"/>
    <property type="match status" value="1"/>
</dbReference>
<organism evidence="14 15">
    <name type="scientific">Streptomyces luteoverticillatus</name>
    <name type="common">Streptoverticillium luteoverticillatus</name>
    <dbReference type="NCBI Taxonomy" id="66425"/>
    <lineage>
        <taxon>Bacteria</taxon>
        <taxon>Bacillati</taxon>
        <taxon>Actinomycetota</taxon>
        <taxon>Actinomycetes</taxon>
        <taxon>Kitasatosporales</taxon>
        <taxon>Streptomycetaceae</taxon>
        <taxon>Streptomyces</taxon>
    </lineage>
</organism>
<dbReference type="InterPro" id="IPR003660">
    <property type="entry name" value="HAMP_dom"/>
</dbReference>